<reference evidence="9" key="1">
    <citation type="submission" date="2020-12" db="EMBL/GenBank/DDBJ databases">
        <title>Metabolic potential, ecology and presence of endohyphal bacteria is reflected in genomic diversity of Mucoromycotina.</title>
        <authorList>
            <person name="Muszewska A."/>
            <person name="Okrasinska A."/>
            <person name="Steczkiewicz K."/>
            <person name="Drgas O."/>
            <person name="Orlowska M."/>
            <person name="Perlinska-Lenart U."/>
            <person name="Aleksandrzak-Piekarczyk T."/>
            <person name="Szatraj K."/>
            <person name="Zielenkiewicz U."/>
            <person name="Pilsyk S."/>
            <person name="Malc E."/>
            <person name="Mieczkowski P."/>
            <person name="Kruszewska J.S."/>
            <person name="Biernat P."/>
            <person name="Pawlowska J."/>
        </authorList>
    </citation>
    <scope>NUCLEOTIDE SEQUENCE</scope>
    <source>
        <strain evidence="9">WA0000017839</strain>
    </source>
</reference>
<comment type="caution">
    <text evidence="9">The sequence shown here is derived from an EMBL/GenBank/DDBJ whole genome shotgun (WGS) entry which is preliminary data.</text>
</comment>
<feature type="domain" description="DDE Tnp4" evidence="8">
    <location>
        <begin position="271"/>
        <end position="338"/>
    </location>
</feature>
<protein>
    <recommendedName>
        <fullName evidence="8">DDE Tnp4 domain-containing protein</fullName>
    </recommendedName>
</protein>
<keyword evidence="4" id="KW-0540">Nuclease</keyword>
<dbReference type="InterPro" id="IPR045249">
    <property type="entry name" value="HARBI1-like"/>
</dbReference>
<dbReference type="InterPro" id="IPR027806">
    <property type="entry name" value="HARBI1_dom"/>
</dbReference>
<dbReference type="PANTHER" id="PTHR22930:SF85">
    <property type="entry name" value="GH03217P-RELATED"/>
    <property type="match status" value="1"/>
</dbReference>
<dbReference type="PANTHER" id="PTHR22930">
    <property type="match status" value="1"/>
</dbReference>
<evidence type="ECO:0000256" key="6">
    <source>
        <dbReference type="ARBA" id="ARBA00022801"/>
    </source>
</evidence>
<dbReference type="GO" id="GO:0016787">
    <property type="term" value="F:hydrolase activity"/>
    <property type="evidence" value="ECO:0007669"/>
    <property type="project" value="UniProtKB-KW"/>
</dbReference>
<dbReference type="GO" id="GO:0004518">
    <property type="term" value="F:nuclease activity"/>
    <property type="evidence" value="ECO:0007669"/>
    <property type="project" value="UniProtKB-KW"/>
</dbReference>
<evidence type="ECO:0000256" key="7">
    <source>
        <dbReference type="ARBA" id="ARBA00023242"/>
    </source>
</evidence>
<comment type="similarity">
    <text evidence="3">Belongs to the HARBI1 family.</text>
</comment>
<gene>
    <name evidence="9" type="ORF">INT47_005538</name>
</gene>
<dbReference type="AlphaFoldDB" id="A0A8H7RDL7"/>
<keyword evidence="7" id="KW-0539">Nucleus</keyword>
<organism evidence="9 10">
    <name type="scientific">Mucor saturninus</name>
    <dbReference type="NCBI Taxonomy" id="64648"/>
    <lineage>
        <taxon>Eukaryota</taxon>
        <taxon>Fungi</taxon>
        <taxon>Fungi incertae sedis</taxon>
        <taxon>Mucoromycota</taxon>
        <taxon>Mucoromycotina</taxon>
        <taxon>Mucoromycetes</taxon>
        <taxon>Mucorales</taxon>
        <taxon>Mucorineae</taxon>
        <taxon>Mucoraceae</taxon>
        <taxon>Mucor</taxon>
    </lineage>
</organism>
<proteinExistence type="inferred from homology"/>
<dbReference type="OrthoDB" id="2290028at2759"/>
<evidence type="ECO:0000256" key="2">
    <source>
        <dbReference type="ARBA" id="ARBA00004123"/>
    </source>
</evidence>
<keyword evidence="5" id="KW-0479">Metal-binding</keyword>
<name>A0A8H7RDL7_9FUNG</name>
<dbReference type="Pfam" id="PF13359">
    <property type="entry name" value="DDE_Tnp_4"/>
    <property type="match status" value="1"/>
</dbReference>
<evidence type="ECO:0000256" key="4">
    <source>
        <dbReference type="ARBA" id="ARBA00022722"/>
    </source>
</evidence>
<evidence type="ECO:0000256" key="5">
    <source>
        <dbReference type="ARBA" id="ARBA00022723"/>
    </source>
</evidence>
<keyword evidence="10" id="KW-1185">Reference proteome</keyword>
<dbReference type="EMBL" id="JAEPRD010000016">
    <property type="protein sequence ID" value="KAG2209246.1"/>
    <property type="molecule type" value="Genomic_DNA"/>
</dbReference>
<sequence>MNPIDETFFDMMQEQFWMDNGADLFEDEDQYFDAVMEEIITIDEEFVLEEEMLEQEVALAEERVVADYARLQENYDMFSLFELWVRETILHATTLINYDIFYYIFISSPWMMTREAHRRVVRTERMDTYETYWTIKHPNLNDDRNSRHSYRAHYRVNKSTFEWLVNRLSRCAAYLGSVLRGGYSVEVQVACVLWRFANTHFGYRIAETHLGVTAGSFNNVTNRFIDAMLEITPKIITWPIEDRERALNNAREFSKLGGPDATRLSGVLGAIDGKLVVIQKPAINGNAYVDRKSHAYMNLMAICDARTRFMYVKTGHSGEFMWKDKKMIHQLTLCYYITAETMMPEYSEAA</sequence>
<dbReference type="Proteomes" id="UP000603453">
    <property type="component" value="Unassembled WGS sequence"/>
</dbReference>
<keyword evidence="6" id="KW-0378">Hydrolase</keyword>
<evidence type="ECO:0000256" key="3">
    <source>
        <dbReference type="ARBA" id="ARBA00006958"/>
    </source>
</evidence>
<dbReference type="GO" id="GO:0005634">
    <property type="term" value="C:nucleus"/>
    <property type="evidence" value="ECO:0007669"/>
    <property type="project" value="UniProtKB-SubCell"/>
</dbReference>
<comment type="cofactor">
    <cofactor evidence="1">
        <name>a divalent metal cation</name>
        <dbReference type="ChEBI" id="CHEBI:60240"/>
    </cofactor>
</comment>
<comment type="subcellular location">
    <subcellularLocation>
        <location evidence="2">Nucleus</location>
    </subcellularLocation>
</comment>
<evidence type="ECO:0000256" key="1">
    <source>
        <dbReference type="ARBA" id="ARBA00001968"/>
    </source>
</evidence>
<evidence type="ECO:0000313" key="9">
    <source>
        <dbReference type="EMBL" id="KAG2209246.1"/>
    </source>
</evidence>
<evidence type="ECO:0000259" key="8">
    <source>
        <dbReference type="Pfam" id="PF13359"/>
    </source>
</evidence>
<dbReference type="GO" id="GO:0046872">
    <property type="term" value="F:metal ion binding"/>
    <property type="evidence" value="ECO:0007669"/>
    <property type="project" value="UniProtKB-KW"/>
</dbReference>
<accession>A0A8H7RDL7</accession>
<evidence type="ECO:0000313" key="10">
    <source>
        <dbReference type="Proteomes" id="UP000603453"/>
    </source>
</evidence>